<dbReference type="InterPro" id="IPR030381">
    <property type="entry name" value="G_DYNAMIN_dom"/>
</dbReference>
<gene>
    <name evidence="6" type="ORF">CHIRRI_LOCUS9469</name>
</gene>
<dbReference type="GO" id="GO:0000266">
    <property type="term" value="P:mitochondrial fission"/>
    <property type="evidence" value="ECO:0007669"/>
    <property type="project" value="TreeGrafter"/>
</dbReference>
<dbReference type="Proteomes" id="UP001153620">
    <property type="component" value="Chromosome 3"/>
</dbReference>
<dbReference type="SMART" id="SM00053">
    <property type="entry name" value="DYNc"/>
    <property type="match status" value="1"/>
</dbReference>
<reference evidence="6" key="2">
    <citation type="submission" date="2022-10" db="EMBL/GenBank/DDBJ databases">
        <authorList>
            <consortium name="ENA_rothamsted_submissions"/>
            <consortium name="culmorum"/>
            <person name="King R."/>
        </authorList>
    </citation>
    <scope>NUCLEOTIDE SEQUENCE</scope>
</reference>
<dbReference type="GO" id="GO:0016559">
    <property type="term" value="P:peroxisome fission"/>
    <property type="evidence" value="ECO:0007669"/>
    <property type="project" value="TreeGrafter"/>
</dbReference>
<dbReference type="PROSITE" id="PS51718">
    <property type="entry name" value="G_DYNAMIN_2"/>
    <property type="match status" value="1"/>
</dbReference>
<reference evidence="6" key="1">
    <citation type="submission" date="2022-01" db="EMBL/GenBank/DDBJ databases">
        <authorList>
            <person name="King R."/>
        </authorList>
    </citation>
    <scope>NUCLEOTIDE SEQUENCE</scope>
</reference>
<dbReference type="EMBL" id="OU895879">
    <property type="protein sequence ID" value="CAG9806614.1"/>
    <property type="molecule type" value="Genomic_DNA"/>
</dbReference>
<evidence type="ECO:0000256" key="2">
    <source>
        <dbReference type="ARBA" id="ARBA00023134"/>
    </source>
</evidence>
<dbReference type="InterPro" id="IPR045063">
    <property type="entry name" value="Dynamin_N"/>
</dbReference>
<dbReference type="PANTHER" id="PTHR11566:SF21">
    <property type="entry name" value="DYNAMIN RELATED PROTEIN 1, ISOFORM A"/>
    <property type="match status" value="1"/>
</dbReference>
<proteinExistence type="inferred from homology"/>
<sequence length="674" mass="76630">MSVFNKVINKLNDTFQRSLSINDSSEEEMYNSIEVPKPNSMAKRADIMENLVGAINKIQDVFNTLKVPNTIELPQIVMLGSQSTGKSSVLESIVHRPFLPRGSGIVTRCPLVLQLVECKMNNTKYRKDENGTTKIEEWGEFSHLEGQIFSDFDIIRHEIEFRTDQLAGDNKGICDDPINLKIFSPHVVTLTLVDLPGITKIAVGNQPQNIEHQIKLLIMKYISNPNSIILSVSAANADIATSESLKYAKLVDPNGDRTLAILTKVDLMDKGTDAIDMLTGQVIPVKLGIIGIVNRSQQDINDNKTIEEQLMDEKAYFVENYTNIANRNGIPFLSKRLSELLKHHIYKCLPELKVKIDCKLDENIKIYDVCGEEVKNYGKIISIIITGLTQKFADIIDGKKMMKIKDVKSLIGGPEFCRIFDESFVCALTAIEPELSRIKIKEYMKLNRGSRPPIFPPENLFKDLVNLQIERLRNPSLKCVENAFDEMGKVVAKTIKEQHELSRFPRLEVKIRSIMKNMLNEQMPITKNAVKELINTELSSINTNHPDFSIQEALAPKVEEDDNPNHQQYKFSQEIFKIEKTDKDAEIIQNLVNNYFPIVKKTVQDQVPKIVMYKIINYMKDNVQTELMTQLSQENYAELLMESEGNAQRRENANTMIQALEIAKETIGEIEMGY</sequence>
<dbReference type="GO" id="GO:0003924">
    <property type="term" value="F:GTPase activity"/>
    <property type="evidence" value="ECO:0007669"/>
    <property type="project" value="InterPro"/>
</dbReference>
<evidence type="ECO:0008006" key="8">
    <source>
        <dbReference type="Google" id="ProtNLM"/>
    </source>
</evidence>
<dbReference type="InterPro" id="IPR003130">
    <property type="entry name" value="GED"/>
</dbReference>
<dbReference type="GO" id="GO:0008017">
    <property type="term" value="F:microtubule binding"/>
    <property type="evidence" value="ECO:0007669"/>
    <property type="project" value="TreeGrafter"/>
</dbReference>
<dbReference type="PRINTS" id="PR00195">
    <property type="entry name" value="DYNAMIN"/>
</dbReference>
<dbReference type="GO" id="GO:0006897">
    <property type="term" value="P:endocytosis"/>
    <property type="evidence" value="ECO:0007669"/>
    <property type="project" value="TreeGrafter"/>
</dbReference>
<dbReference type="InterPro" id="IPR000375">
    <property type="entry name" value="Dynamin_stalk"/>
</dbReference>
<dbReference type="GO" id="GO:0005525">
    <property type="term" value="F:GTP binding"/>
    <property type="evidence" value="ECO:0007669"/>
    <property type="project" value="UniProtKB-KW"/>
</dbReference>
<keyword evidence="7" id="KW-1185">Reference proteome</keyword>
<dbReference type="Pfam" id="PF02212">
    <property type="entry name" value="GED"/>
    <property type="match status" value="1"/>
</dbReference>
<protein>
    <recommendedName>
        <fullName evidence="8">Dynamin-1-like protein</fullName>
    </recommendedName>
</protein>
<dbReference type="Gene3D" id="1.20.120.1240">
    <property type="entry name" value="Dynamin, middle domain"/>
    <property type="match status" value="1"/>
</dbReference>
<feature type="domain" description="GED" evidence="4">
    <location>
        <begin position="585"/>
        <end position="674"/>
    </location>
</feature>
<dbReference type="PROSITE" id="PS51388">
    <property type="entry name" value="GED"/>
    <property type="match status" value="1"/>
</dbReference>
<dbReference type="CDD" id="cd08771">
    <property type="entry name" value="DLP_1"/>
    <property type="match status" value="1"/>
</dbReference>
<evidence type="ECO:0000259" key="4">
    <source>
        <dbReference type="PROSITE" id="PS51388"/>
    </source>
</evidence>
<dbReference type="InterPro" id="IPR001401">
    <property type="entry name" value="Dynamin_GTPase"/>
</dbReference>
<dbReference type="InterPro" id="IPR027417">
    <property type="entry name" value="P-loop_NTPase"/>
</dbReference>
<dbReference type="InterPro" id="IPR020850">
    <property type="entry name" value="GED_dom"/>
</dbReference>
<keyword evidence="1 3" id="KW-0547">Nucleotide-binding</keyword>
<comment type="similarity">
    <text evidence="3">Belongs to the TRAFAC class dynamin-like GTPase superfamily. Dynamin/Fzo/YdjA family.</text>
</comment>
<dbReference type="AlphaFoldDB" id="A0A9N9WUK8"/>
<dbReference type="SMART" id="SM00302">
    <property type="entry name" value="GED"/>
    <property type="match status" value="1"/>
</dbReference>
<dbReference type="SUPFAM" id="SSF52540">
    <property type="entry name" value="P-loop containing nucleoside triphosphate hydrolases"/>
    <property type="match status" value="1"/>
</dbReference>
<evidence type="ECO:0000313" key="6">
    <source>
        <dbReference type="EMBL" id="CAG9806614.1"/>
    </source>
</evidence>
<dbReference type="Pfam" id="PF00350">
    <property type="entry name" value="Dynamin_N"/>
    <property type="match status" value="1"/>
</dbReference>
<keyword evidence="2 3" id="KW-0342">GTP-binding</keyword>
<evidence type="ECO:0000313" key="7">
    <source>
        <dbReference type="Proteomes" id="UP001153620"/>
    </source>
</evidence>
<dbReference type="GO" id="GO:0005874">
    <property type="term" value="C:microtubule"/>
    <property type="evidence" value="ECO:0007669"/>
    <property type="project" value="TreeGrafter"/>
</dbReference>
<dbReference type="Pfam" id="PF01031">
    <property type="entry name" value="Dynamin_M"/>
    <property type="match status" value="1"/>
</dbReference>
<evidence type="ECO:0000256" key="3">
    <source>
        <dbReference type="RuleBase" id="RU003932"/>
    </source>
</evidence>
<dbReference type="PANTHER" id="PTHR11566">
    <property type="entry name" value="DYNAMIN"/>
    <property type="match status" value="1"/>
</dbReference>
<evidence type="ECO:0000259" key="5">
    <source>
        <dbReference type="PROSITE" id="PS51718"/>
    </source>
</evidence>
<dbReference type="InterPro" id="IPR019762">
    <property type="entry name" value="Dynamin_GTPase_CS"/>
</dbReference>
<dbReference type="InterPro" id="IPR022812">
    <property type="entry name" value="Dynamin"/>
</dbReference>
<dbReference type="PROSITE" id="PS00410">
    <property type="entry name" value="G_DYNAMIN_1"/>
    <property type="match status" value="1"/>
</dbReference>
<dbReference type="Gene3D" id="3.40.50.300">
    <property type="entry name" value="P-loop containing nucleotide triphosphate hydrolases"/>
    <property type="match status" value="1"/>
</dbReference>
<dbReference type="GO" id="GO:0005737">
    <property type="term" value="C:cytoplasm"/>
    <property type="evidence" value="ECO:0007669"/>
    <property type="project" value="TreeGrafter"/>
</dbReference>
<dbReference type="GO" id="GO:0016020">
    <property type="term" value="C:membrane"/>
    <property type="evidence" value="ECO:0007669"/>
    <property type="project" value="TreeGrafter"/>
</dbReference>
<feature type="domain" description="Dynamin-type G" evidence="5">
    <location>
        <begin position="70"/>
        <end position="350"/>
    </location>
</feature>
<name>A0A9N9WUK8_9DIPT</name>
<accession>A0A9N9WUK8</accession>
<dbReference type="GO" id="GO:0048312">
    <property type="term" value="P:intracellular distribution of mitochondria"/>
    <property type="evidence" value="ECO:0007669"/>
    <property type="project" value="TreeGrafter"/>
</dbReference>
<dbReference type="OrthoDB" id="7788358at2759"/>
<evidence type="ECO:0000256" key="1">
    <source>
        <dbReference type="ARBA" id="ARBA00022741"/>
    </source>
</evidence>
<organism evidence="6 7">
    <name type="scientific">Chironomus riparius</name>
    <dbReference type="NCBI Taxonomy" id="315576"/>
    <lineage>
        <taxon>Eukaryota</taxon>
        <taxon>Metazoa</taxon>
        <taxon>Ecdysozoa</taxon>
        <taxon>Arthropoda</taxon>
        <taxon>Hexapoda</taxon>
        <taxon>Insecta</taxon>
        <taxon>Pterygota</taxon>
        <taxon>Neoptera</taxon>
        <taxon>Endopterygota</taxon>
        <taxon>Diptera</taxon>
        <taxon>Nematocera</taxon>
        <taxon>Chironomoidea</taxon>
        <taxon>Chironomidae</taxon>
        <taxon>Chironominae</taxon>
        <taxon>Chironomus</taxon>
    </lineage>
</organism>